<sequence length="706" mass="79578">MLGCWRVTPCLSSEYTSGFCCRANNLQTHVNGVENKKKKKVVVVGSGWAGLGAAHHLCKQGFEVTVLEGGNDPESRKMLIPDDVGIHGFWYPYRNIFSLVDELDIKPFTNWTSSAHYSGEGLEVEFPIFQDLTQLPTPLGTLFYTQFVRLPLLDRLSSLPLMAAVVDFDNTDTAWRKYDSITARELFRQFGFSQRLYQDVFDPLLQVGLFAPAEQCSAAATLGILYYIVLAHQKDFDFVWCRGTVRDKIFKPWMDYMRANGCEFLESRRVTDFLFNEETGCISEVVCGREKYTADAVVLAVGISTLQDIIKNSAALSTREEFLKVLNLAGIDVLTVKLQFDRKVNIPKAVNTCSGFDDSCGWTYFDLNAIHDEYKDDPVTVLQANFYHANELLLLKDELIAAKVMHQLSKYIKDLENASVVGQEIERFPKSLTHFFPGSYKYMMRGSTSFPNLFMAGDWIVTRHGSWLQEKSYVTGLEAANRVVDYLEEGSFAKIIPVEEDEPHIQALRNLNRNLNDLKGQNSFDEGNGREIEIERINLHDAIGEKLKVAAEKEIYTDFAEAKIPAFIDYLGTVVEKLSLSAVHNNKDKTSIHLDEELLAIYDCGMFAIKYMQHWNGATLAHSIVEDKMHLYRLSAPFYGNKIMHTGTTVETFVMENLERLGRATNWPMLSTTASLGVINRGHLQQGRSLMAPYLPQSGAGGGGSR</sequence>
<dbReference type="InterPro" id="IPR050464">
    <property type="entry name" value="Zeta_carotene_desat/Oxidored"/>
</dbReference>
<gene>
    <name evidence="2" type="ORF">VitviT2T_003146</name>
</gene>
<accession>A0ABY9BLD4</accession>
<dbReference type="InterPro" id="IPR002937">
    <property type="entry name" value="Amino_oxidase"/>
</dbReference>
<dbReference type="SUPFAM" id="SSF51905">
    <property type="entry name" value="FAD/NAD(P)-binding domain"/>
    <property type="match status" value="1"/>
</dbReference>
<organism evidence="2 3">
    <name type="scientific">Vitis vinifera</name>
    <name type="common">Grape</name>
    <dbReference type="NCBI Taxonomy" id="29760"/>
    <lineage>
        <taxon>Eukaryota</taxon>
        <taxon>Viridiplantae</taxon>
        <taxon>Streptophyta</taxon>
        <taxon>Embryophyta</taxon>
        <taxon>Tracheophyta</taxon>
        <taxon>Spermatophyta</taxon>
        <taxon>Magnoliopsida</taxon>
        <taxon>eudicotyledons</taxon>
        <taxon>Gunneridae</taxon>
        <taxon>Pentapetalae</taxon>
        <taxon>rosids</taxon>
        <taxon>Vitales</taxon>
        <taxon>Vitaceae</taxon>
        <taxon>Viteae</taxon>
        <taxon>Vitis</taxon>
    </lineage>
</organism>
<evidence type="ECO:0000313" key="3">
    <source>
        <dbReference type="Proteomes" id="UP001227230"/>
    </source>
</evidence>
<dbReference type="InterPro" id="IPR011989">
    <property type="entry name" value="ARM-like"/>
</dbReference>
<name>A0ABY9BLD4_VITVI</name>
<dbReference type="PANTHER" id="PTHR42923:SF24">
    <property type="entry name" value="OS04G0560500 PROTEIN"/>
    <property type="match status" value="1"/>
</dbReference>
<dbReference type="Gene3D" id="1.25.10.10">
    <property type="entry name" value="Leucine-rich Repeat Variant"/>
    <property type="match status" value="1"/>
</dbReference>
<evidence type="ECO:0000259" key="1">
    <source>
        <dbReference type="Pfam" id="PF01593"/>
    </source>
</evidence>
<dbReference type="Pfam" id="PF01593">
    <property type="entry name" value="Amino_oxidase"/>
    <property type="match status" value="1"/>
</dbReference>
<dbReference type="EMBL" id="CP126650">
    <property type="protein sequence ID" value="WJZ83467.1"/>
    <property type="molecule type" value="Genomic_DNA"/>
</dbReference>
<evidence type="ECO:0000313" key="2">
    <source>
        <dbReference type="EMBL" id="WJZ83467.1"/>
    </source>
</evidence>
<dbReference type="Proteomes" id="UP001227230">
    <property type="component" value="Chromosome 3"/>
</dbReference>
<proteinExistence type="predicted"/>
<dbReference type="Gene3D" id="3.50.50.60">
    <property type="entry name" value="FAD/NAD(P)-binding domain"/>
    <property type="match status" value="1"/>
</dbReference>
<keyword evidence="3" id="KW-1185">Reference proteome</keyword>
<feature type="domain" description="Amine oxidase" evidence="1">
    <location>
        <begin position="49"/>
        <end position="483"/>
    </location>
</feature>
<reference evidence="2 3" key="1">
    <citation type="journal article" date="2023" name="Hortic Res">
        <title>The complete reference genome for grapevine (Vitis vinifera L.) genetics and breeding.</title>
        <authorList>
            <person name="Shi X."/>
            <person name="Cao S."/>
            <person name="Wang X."/>
            <person name="Huang S."/>
            <person name="Wang Y."/>
            <person name="Liu Z."/>
            <person name="Liu W."/>
            <person name="Leng X."/>
            <person name="Peng Y."/>
            <person name="Wang N."/>
            <person name="Wang Y."/>
            <person name="Ma Z."/>
            <person name="Xu X."/>
            <person name="Zhang F."/>
            <person name="Xue H."/>
            <person name="Zhong H."/>
            <person name="Wang Y."/>
            <person name="Zhang K."/>
            <person name="Velt A."/>
            <person name="Avia K."/>
            <person name="Holtgrawe D."/>
            <person name="Grimplet J."/>
            <person name="Matus J.T."/>
            <person name="Ware D."/>
            <person name="Wu X."/>
            <person name="Wang H."/>
            <person name="Liu C."/>
            <person name="Fang Y."/>
            <person name="Rustenholz C."/>
            <person name="Cheng Z."/>
            <person name="Xiao H."/>
            <person name="Zhou Y."/>
        </authorList>
    </citation>
    <scope>NUCLEOTIDE SEQUENCE [LARGE SCALE GENOMIC DNA]</scope>
    <source>
        <strain evidence="3">cv. Pinot noir / PN40024</strain>
        <tissue evidence="2">Leaf</tissue>
    </source>
</reference>
<dbReference type="PANTHER" id="PTHR42923">
    <property type="entry name" value="PROTOPORPHYRINOGEN OXIDASE"/>
    <property type="match status" value="1"/>
</dbReference>
<dbReference type="InterPro" id="IPR036188">
    <property type="entry name" value="FAD/NAD-bd_sf"/>
</dbReference>
<protein>
    <recommendedName>
        <fullName evidence="1">Amine oxidase domain-containing protein</fullName>
    </recommendedName>
</protein>